<dbReference type="Proteomes" id="UP000824132">
    <property type="component" value="Unassembled WGS sequence"/>
</dbReference>
<comment type="caution">
    <text evidence="3">The sequence shown here is derived from an EMBL/GenBank/DDBJ whole genome shotgun (WGS) entry which is preliminary data.</text>
</comment>
<dbReference type="GO" id="GO:0003677">
    <property type="term" value="F:DNA binding"/>
    <property type="evidence" value="ECO:0007669"/>
    <property type="project" value="UniProtKB-KW"/>
</dbReference>
<dbReference type="PROSITE" id="PS50943">
    <property type="entry name" value="HTH_CROC1"/>
    <property type="match status" value="1"/>
</dbReference>
<reference evidence="3" key="2">
    <citation type="submission" date="2021-04" db="EMBL/GenBank/DDBJ databases">
        <authorList>
            <person name="Gilroy R."/>
        </authorList>
    </citation>
    <scope>NUCLEOTIDE SEQUENCE</scope>
    <source>
        <strain evidence="3">CHK187-5294</strain>
    </source>
</reference>
<evidence type="ECO:0000313" key="3">
    <source>
        <dbReference type="EMBL" id="HIZ02734.1"/>
    </source>
</evidence>
<dbReference type="PANTHER" id="PTHR46558:SF11">
    <property type="entry name" value="HTH-TYPE TRANSCRIPTIONAL REGULATOR XRE"/>
    <property type="match status" value="1"/>
</dbReference>
<dbReference type="CDD" id="cd00093">
    <property type="entry name" value="HTH_XRE"/>
    <property type="match status" value="1"/>
</dbReference>
<dbReference type="Pfam" id="PF01381">
    <property type="entry name" value="HTH_3"/>
    <property type="match status" value="1"/>
</dbReference>
<dbReference type="InterPro" id="IPR001387">
    <property type="entry name" value="Cro/C1-type_HTH"/>
</dbReference>
<feature type="domain" description="HTH cro/C1-type" evidence="2">
    <location>
        <begin position="9"/>
        <end position="63"/>
    </location>
</feature>
<dbReference type="SUPFAM" id="SSF47413">
    <property type="entry name" value="lambda repressor-like DNA-binding domains"/>
    <property type="match status" value="1"/>
</dbReference>
<evidence type="ECO:0000256" key="1">
    <source>
        <dbReference type="ARBA" id="ARBA00023125"/>
    </source>
</evidence>
<sequence>MKNQFGERLKELLAEKNLSVNKFAEKIDVSPSAVSAWCRGLKQPTADNIILAAEFFGVSTDYILGVSEYR</sequence>
<keyword evidence="1" id="KW-0238">DNA-binding</keyword>
<gene>
    <name evidence="3" type="ORF">H9727_00440</name>
</gene>
<dbReference type="InterPro" id="IPR010982">
    <property type="entry name" value="Lambda_DNA-bd_dom_sf"/>
</dbReference>
<proteinExistence type="predicted"/>
<protein>
    <submittedName>
        <fullName evidence="3">Helix-turn-helix domain-containing protein</fullName>
    </submittedName>
</protein>
<organism evidence="3 4">
    <name type="scientific">Candidatus Borkfalkia avistercoris</name>
    <dbReference type="NCBI Taxonomy" id="2838504"/>
    <lineage>
        <taxon>Bacteria</taxon>
        <taxon>Bacillati</taxon>
        <taxon>Bacillota</taxon>
        <taxon>Clostridia</taxon>
        <taxon>Christensenellales</taxon>
        <taxon>Christensenellaceae</taxon>
        <taxon>Candidatus Borkfalkia</taxon>
    </lineage>
</organism>
<evidence type="ECO:0000259" key="2">
    <source>
        <dbReference type="PROSITE" id="PS50943"/>
    </source>
</evidence>
<evidence type="ECO:0000313" key="4">
    <source>
        <dbReference type="Proteomes" id="UP000824132"/>
    </source>
</evidence>
<dbReference type="Gene3D" id="1.10.260.40">
    <property type="entry name" value="lambda repressor-like DNA-binding domains"/>
    <property type="match status" value="1"/>
</dbReference>
<dbReference type="SMART" id="SM00530">
    <property type="entry name" value="HTH_XRE"/>
    <property type="match status" value="1"/>
</dbReference>
<dbReference type="EMBL" id="DXCL01000003">
    <property type="protein sequence ID" value="HIZ02734.1"/>
    <property type="molecule type" value="Genomic_DNA"/>
</dbReference>
<reference evidence="3" key="1">
    <citation type="journal article" date="2021" name="PeerJ">
        <title>Extensive microbial diversity within the chicken gut microbiome revealed by metagenomics and culture.</title>
        <authorList>
            <person name="Gilroy R."/>
            <person name="Ravi A."/>
            <person name="Getino M."/>
            <person name="Pursley I."/>
            <person name="Horton D.L."/>
            <person name="Alikhan N.F."/>
            <person name="Baker D."/>
            <person name="Gharbi K."/>
            <person name="Hall N."/>
            <person name="Watson M."/>
            <person name="Adriaenssens E.M."/>
            <person name="Foster-Nyarko E."/>
            <person name="Jarju S."/>
            <person name="Secka A."/>
            <person name="Antonio M."/>
            <person name="Oren A."/>
            <person name="Chaudhuri R.R."/>
            <person name="La Ragione R."/>
            <person name="Hildebrand F."/>
            <person name="Pallen M.J."/>
        </authorList>
    </citation>
    <scope>NUCLEOTIDE SEQUENCE</scope>
    <source>
        <strain evidence="3">CHK187-5294</strain>
    </source>
</reference>
<dbReference type="PANTHER" id="PTHR46558">
    <property type="entry name" value="TRACRIPTIONAL REGULATORY PROTEIN-RELATED-RELATED"/>
    <property type="match status" value="1"/>
</dbReference>
<name>A0A9D2A7M2_9FIRM</name>
<dbReference type="AlphaFoldDB" id="A0A9D2A7M2"/>
<accession>A0A9D2A7M2</accession>